<evidence type="ECO:0000313" key="14">
    <source>
        <dbReference type="EMBL" id="SPD74165.1"/>
    </source>
</evidence>
<dbReference type="PROSITE" id="PS50110">
    <property type="entry name" value="RESPONSE_REGULATORY"/>
    <property type="match status" value="1"/>
</dbReference>
<dbReference type="PANTHER" id="PTHR43065:SF46">
    <property type="entry name" value="C4-DICARBOXYLATE TRANSPORT SENSOR PROTEIN DCTB"/>
    <property type="match status" value="1"/>
</dbReference>
<evidence type="ECO:0000256" key="7">
    <source>
        <dbReference type="ARBA" id="ARBA00022840"/>
    </source>
</evidence>
<evidence type="ECO:0000256" key="4">
    <source>
        <dbReference type="ARBA" id="ARBA00022679"/>
    </source>
</evidence>
<dbReference type="Gene3D" id="3.40.50.2300">
    <property type="match status" value="1"/>
</dbReference>
<dbReference type="InterPro" id="IPR035965">
    <property type="entry name" value="PAS-like_dom_sf"/>
</dbReference>
<dbReference type="InterPro" id="IPR000700">
    <property type="entry name" value="PAS-assoc_C"/>
</dbReference>
<dbReference type="PANTHER" id="PTHR43065">
    <property type="entry name" value="SENSOR HISTIDINE KINASE"/>
    <property type="match status" value="1"/>
</dbReference>
<feature type="domain" description="PAS" evidence="12">
    <location>
        <begin position="176"/>
        <end position="226"/>
    </location>
</feature>
<evidence type="ECO:0000256" key="1">
    <source>
        <dbReference type="ARBA" id="ARBA00000085"/>
    </source>
</evidence>
<feature type="domain" description="PAS" evidence="12">
    <location>
        <begin position="281"/>
        <end position="326"/>
    </location>
</feature>
<dbReference type="InterPro" id="IPR005467">
    <property type="entry name" value="His_kinase_dom"/>
</dbReference>
<dbReference type="InterPro" id="IPR011006">
    <property type="entry name" value="CheY-like_superfamily"/>
</dbReference>
<dbReference type="InterPro" id="IPR004358">
    <property type="entry name" value="Sig_transdc_His_kin-like_C"/>
</dbReference>
<dbReference type="Gene3D" id="1.10.287.130">
    <property type="match status" value="1"/>
</dbReference>
<dbReference type="NCBIfam" id="TIGR00229">
    <property type="entry name" value="sensory_box"/>
    <property type="match status" value="3"/>
</dbReference>
<dbReference type="InterPro" id="IPR001789">
    <property type="entry name" value="Sig_transdc_resp-reg_receiver"/>
</dbReference>
<dbReference type="Pfam" id="PF00989">
    <property type="entry name" value="PAS"/>
    <property type="match status" value="1"/>
</dbReference>
<keyword evidence="3 9" id="KW-0597">Phosphoprotein</keyword>
<dbReference type="SUPFAM" id="SSF55785">
    <property type="entry name" value="PYP-like sensor domain (PAS domain)"/>
    <property type="match status" value="3"/>
</dbReference>
<dbReference type="Gene3D" id="3.30.565.10">
    <property type="entry name" value="Histidine kinase-like ATPase, C-terminal domain"/>
    <property type="match status" value="1"/>
</dbReference>
<comment type="catalytic activity">
    <reaction evidence="1">
        <text>ATP + protein L-histidine = ADP + protein N-phospho-L-histidine.</text>
        <dbReference type="EC" id="2.7.13.3"/>
    </reaction>
</comment>
<dbReference type="Pfam" id="PF08448">
    <property type="entry name" value="PAS_4"/>
    <property type="match status" value="1"/>
</dbReference>
<evidence type="ECO:0000256" key="9">
    <source>
        <dbReference type="PROSITE-ProRule" id="PRU00169"/>
    </source>
</evidence>
<dbReference type="InterPro" id="IPR001610">
    <property type="entry name" value="PAC"/>
</dbReference>
<name>A0A445MXG7_9BACT</name>
<dbReference type="SMART" id="SM00091">
    <property type="entry name" value="PAS"/>
    <property type="match status" value="3"/>
</dbReference>
<evidence type="ECO:0000256" key="8">
    <source>
        <dbReference type="ARBA" id="ARBA00023012"/>
    </source>
</evidence>
<feature type="domain" description="Response regulatory" evidence="11">
    <location>
        <begin position="5"/>
        <end position="119"/>
    </location>
</feature>
<dbReference type="PROSITE" id="PS50109">
    <property type="entry name" value="HIS_KIN"/>
    <property type="match status" value="1"/>
</dbReference>
<dbReference type="SMART" id="SM00448">
    <property type="entry name" value="REC"/>
    <property type="match status" value="1"/>
</dbReference>
<dbReference type="SUPFAM" id="SSF55874">
    <property type="entry name" value="ATPase domain of HSP90 chaperone/DNA topoisomerase II/histidine kinase"/>
    <property type="match status" value="1"/>
</dbReference>
<feature type="modified residue" description="4-aspartylphosphate" evidence="9">
    <location>
        <position position="54"/>
    </location>
</feature>
<feature type="domain" description="PAC" evidence="13">
    <location>
        <begin position="357"/>
        <end position="407"/>
    </location>
</feature>
<dbReference type="Pfam" id="PF00072">
    <property type="entry name" value="Response_reg"/>
    <property type="match status" value="1"/>
</dbReference>
<feature type="domain" description="Histidine kinase" evidence="10">
    <location>
        <begin position="595"/>
        <end position="804"/>
    </location>
</feature>
<dbReference type="SMART" id="SM00086">
    <property type="entry name" value="PAC"/>
    <property type="match status" value="3"/>
</dbReference>
<evidence type="ECO:0000256" key="3">
    <source>
        <dbReference type="ARBA" id="ARBA00022553"/>
    </source>
</evidence>
<dbReference type="GO" id="GO:0005524">
    <property type="term" value="F:ATP binding"/>
    <property type="evidence" value="ECO:0007669"/>
    <property type="project" value="UniProtKB-KW"/>
</dbReference>
<accession>A0A445MXG7</accession>
<dbReference type="EC" id="2.7.13.3" evidence="2"/>
<protein>
    <recommendedName>
        <fullName evidence="2">histidine kinase</fullName>
        <ecNumber evidence="2">2.7.13.3</ecNumber>
    </recommendedName>
</protein>
<dbReference type="SUPFAM" id="SSF52172">
    <property type="entry name" value="CheY-like"/>
    <property type="match status" value="1"/>
</dbReference>
<dbReference type="Pfam" id="PF02518">
    <property type="entry name" value="HATPase_c"/>
    <property type="match status" value="1"/>
</dbReference>
<dbReference type="GO" id="GO:0006355">
    <property type="term" value="P:regulation of DNA-templated transcription"/>
    <property type="evidence" value="ECO:0007669"/>
    <property type="project" value="InterPro"/>
</dbReference>
<organism evidence="14">
    <name type="scientific">uncultured Desulfobacterium sp</name>
    <dbReference type="NCBI Taxonomy" id="201089"/>
    <lineage>
        <taxon>Bacteria</taxon>
        <taxon>Pseudomonadati</taxon>
        <taxon>Thermodesulfobacteriota</taxon>
        <taxon>Desulfobacteria</taxon>
        <taxon>Desulfobacterales</taxon>
        <taxon>Desulfobacteriaceae</taxon>
        <taxon>Desulfobacterium</taxon>
        <taxon>environmental samples</taxon>
    </lineage>
</organism>
<feature type="domain" description="PAC" evidence="13">
    <location>
        <begin position="476"/>
        <end position="534"/>
    </location>
</feature>
<gene>
    <name evidence="14" type="ORF">PITCH_A2080004</name>
</gene>
<dbReference type="PRINTS" id="PR00344">
    <property type="entry name" value="BCTRLSENSOR"/>
</dbReference>
<keyword evidence="5" id="KW-0547">Nucleotide-binding</keyword>
<keyword evidence="7" id="KW-0067">ATP-binding</keyword>
<evidence type="ECO:0000256" key="6">
    <source>
        <dbReference type="ARBA" id="ARBA00022777"/>
    </source>
</evidence>
<sequence length="805" mass="91036">MDEKRILVVDDDNVLCEILKGLFKKKGYYCATTPDIVTAMELVGSQKFDLAICDIKLPNGSGLDLLCKLRESYPETAVIMITALDDPEKAATALDLGISGYLIKPFPLNQVLIVVENALRKQDLENQEKEFRSNLEYLVFERTSELEGAIERLRESESQFRNLIEGSVQGILIFRGLKALFANQAFADIYGYSRDEVLEMETVLAIIPPEKHSDADEVINEFNKENKIPFHTVLEGIRKDGQRIWLDSLMIQIYWEGEPAIQFTCSDITRRKLHERELKENEQKFRTITELANDAIIMTDSECHISYWNAAAEKIFNYSKKEVMGRLTNGLIFYDNHYDAFKKLEGLRQAERFEDIRRFDVFAVRKGGAEFPIEISLSSVPLKGKIYTVAVVRDISERKKAERNLIEAHHELETILSGISSILICISNTYVITTWNKVAELQLGAPASTVLGKRISECAAEWEWDKIDKGIAACLEKMEPVIIDDVRTKTSDSRERFLRIVLSPIKTVENESDGILLMGDDVTDRKKLEFHLMQSQKLESIGQLAAGIAHEINTPIQYVGDNIHFIQDSFSDMDMLRVKHNLLMEYIEKDLPTDNLIQEIKQQLEATEIDYLEEEIPKALEQALDGVERVSKIVRSMKDFSHPGTTEKTAVDLNKALDSTITISRNEWKYVAEMETDFDDSLPLVQCLPGEINQVFLNLITNAAHAIKDVNGNGNNEKGKIRISTRCCGNSVDIRFTDTGCGIPAHLRHRIFDPFFTTKEVGKGTGQGLSISRSMIVDKHGGAISFESEEGKGSTFIIQLPIGQN</sequence>
<dbReference type="SUPFAM" id="SSF47384">
    <property type="entry name" value="Homodimeric domain of signal transducing histidine kinase"/>
    <property type="match status" value="1"/>
</dbReference>
<dbReference type="Gene3D" id="3.30.450.20">
    <property type="entry name" value="PAS domain"/>
    <property type="match status" value="3"/>
</dbReference>
<evidence type="ECO:0000259" key="12">
    <source>
        <dbReference type="PROSITE" id="PS50112"/>
    </source>
</evidence>
<dbReference type="InterPro" id="IPR000014">
    <property type="entry name" value="PAS"/>
</dbReference>
<dbReference type="SMART" id="SM00387">
    <property type="entry name" value="HATPase_c"/>
    <property type="match status" value="1"/>
</dbReference>
<evidence type="ECO:0000256" key="2">
    <source>
        <dbReference type="ARBA" id="ARBA00012438"/>
    </source>
</evidence>
<dbReference type="InterPro" id="IPR036097">
    <property type="entry name" value="HisK_dim/P_sf"/>
</dbReference>
<keyword evidence="8" id="KW-0902">Two-component regulatory system</keyword>
<dbReference type="EMBL" id="OJIN01000122">
    <property type="protein sequence ID" value="SPD74165.1"/>
    <property type="molecule type" value="Genomic_DNA"/>
</dbReference>
<proteinExistence type="predicted"/>
<dbReference type="PROSITE" id="PS50112">
    <property type="entry name" value="PAS"/>
    <property type="match status" value="2"/>
</dbReference>
<dbReference type="Pfam" id="PF13426">
    <property type="entry name" value="PAS_9"/>
    <property type="match status" value="1"/>
</dbReference>
<evidence type="ECO:0000259" key="11">
    <source>
        <dbReference type="PROSITE" id="PS50110"/>
    </source>
</evidence>
<dbReference type="InterPro" id="IPR036890">
    <property type="entry name" value="HATPase_C_sf"/>
</dbReference>
<dbReference type="AlphaFoldDB" id="A0A445MXG7"/>
<evidence type="ECO:0000259" key="13">
    <source>
        <dbReference type="PROSITE" id="PS50113"/>
    </source>
</evidence>
<reference evidence="14" key="1">
    <citation type="submission" date="2018-01" db="EMBL/GenBank/DDBJ databases">
        <authorList>
            <person name="Regsiter A."/>
            <person name="William W."/>
        </authorList>
    </citation>
    <scope>NUCLEOTIDE SEQUENCE</scope>
    <source>
        <strain evidence="14">TRIP AH-1</strain>
    </source>
</reference>
<dbReference type="InterPro" id="IPR013656">
    <property type="entry name" value="PAS_4"/>
</dbReference>
<dbReference type="PROSITE" id="PS50113">
    <property type="entry name" value="PAC"/>
    <property type="match status" value="2"/>
</dbReference>
<evidence type="ECO:0000256" key="5">
    <source>
        <dbReference type="ARBA" id="ARBA00022741"/>
    </source>
</evidence>
<dbReference type="InterPro" id="IPR003594">
    <property type="entry name" value="HATPase_dom"/>
</dbReference>
<dbReference type="CDD" id="cd00130">
    <property type="entry name" value="PAS"/>
    <property type="match status" value="2"/>
</dbReference>
<dbReference type="InterPro" id="IPR013767">
    <property type="entry name" value="PAS_fold"/>
</dbReference>
<evidence type="ECO:0000259" key="10">
    <source>
        <dbReference type="PROSITE" id="PS50109"/>
    </source>
</evidence>
<dbReference type="GO" id="GO:0000155">
    <property type="term" value="F:phosphorelay sensor kinase activity"/>
    <property type="evidence" value="ECO:0007669"/>
    <property type="project" value="InterPro"/>
</dbReference>
<dbReference type="CDD" id="cd00156">
    <property type="entry name" value="REC"/>
    <property type="match status" value="1"/>
</dbReference>
<keyword evidence="6" id="KW-0418">Kinase</keyword>
<keyword evidence="4" id="KW-0808">Transferase</keyword>